<gene>
    <name evidence="2" type="ORF">AKJ57_06540</name>
</gene>
<reference evidence="2 3" key="1">
    <citation type="journal article" date="2016" name="Sci. Rep.">
        <title>Metabolic traits of an uncultured archaeal lineage -MSBL1- from brine pools of the Red Sea.</title>
        <authorList>
            <person name="Mwirichia R."/>
            <person name="Alam I."/>
            <person name="Rashid M."/>
            <person name="Vinu M."/>
            <person name="Ba-Alawi W."/>
            <person name="Anthony Kamau A."/>
            <person name="Kamanda Ngugi D."/>
            <person name="Goker M."/>
            <person name="Klenk H.P."/>
            <person name="Bajic V."/>
            <person name="Stingl U."/>
        </authorList>
    </citation>
    <scope>NUCLEOTIDE SEQUENCE [LARGE SCALE GENOMIC DNA]</scope>
    <source>
        <strain evidence="2">SCGC-AAA259A05</strain>
    </source>
</reference>
<keyword evidence="1" id="KW-1133">Transmembrane helix</keyword>
<dbReference type="AlphaFoldDB" id="A0A133U397"/>
<accession>A0A133U397</accession>
<sequence length="111" mass="12592">MMMEVGFNFFIEGLPYPVVLLFFFIEGAGYLIAALYFYHLFIRKGKRFSVSLFKNFEASVIDRSYNEKIVEGILGIGRIFKGLHKGDLSTYLLWAVLGFLVIIVGIVLVLG</sequence>
<name>A0A133U397_9EURY</name>
<evidence type="ECO:0000256" key="1">
    <source>
        <dbReference type="SAM" id="Phobius"/>
    </source>
</evidence>
<protein>
    <submittedName>
        <fullName evidence="2">Uncharacterized protein</fullName>
    </submittedName>
</protein>
<proteinExistence type="predicted"/>
<feature type="transmembrane region" description="Helical" evidence="1">
    <location>
        <begin position="91"/>
        <end position="110"/>
    </location>
</feature>
<evidence type="ECO:0000313" key="2">
    <source>
        <dbReference type="EMBL" id="KXA88653.1"/>
    </source>
</evidence>
<organism evidence="2 3">
    <name type="scientific">candidate division MSBL1 archaeon SCGC-AAA259A05</name>
    <dbReference type="NCBI Taxonomy" id="1698259"/>
    <lineage>
        <taxon>Archaea</taxon>
        <taxon>Methanobacteriati</taxon>
        <taxon>Methanobacteriota</taxon>
        <taxon>candidate division MSBL1</taxon>
    </lineage>
</organism>
<keyword evidence="1" id="KW-0472">Membrane</keyword>
<feature type="transmembrane region" description="Helical" evidence="1">
    <location>
        <begin position="20"/>
        <end position="41"/>
    </location>
</feature>
<dbReference type="Gene3D" id="1.20.5.2700">
    <property type="match status" value="1"/>
</dbReference>
<evidence type="ECO:0000313" key="3">
    <source>
        <dbReference type="Proteomes" id="UP000070163"/>
    </source>
</evidence>
<dbReference type="Proteomes" id="UP000070163">
    <property type="component" value="Unassembled WGS sequence"/>
</dbReference>
<keyword evidence="1" id="KW-0812">Transmembrane</keyword>
<dbReference type="EMBL" id="LHXJ01000136">
    <property type="protein sequence ID" value="KXA88653.1"/>
    <property type="molecule type" value="Genomic_DNA"/>
</dbReference>
<keyword evidence="3" id="KW-1185">Reference proteome</keyword>
<comment type="caution">
    <text evidence="2">The sequence shown here is derived from an EMBL/GenBank/DDBJ whole genome shotgun (WGS) entry which is preliminary data.</text>
</comment>